<feature type="region of interest" description="Disordered" evidence="1">
    <location>
        <begin position="40"/>
        <end position="71"/>
    </location>
</feature>
<evidence type="ECO:0000313" key="3">
    <source>
        <dbReference type="Proteomes" id="UP000499080"/>
    </source>
</evidence>
<evidence type="ECO:0000313" key="2">
    <source>
        <dbReference type="EMBL" id="GBM14883.1"/>
    </source>
</evidence>
<proteinExistence type="predicted"/>
<reference evidence="2 3" key="1">
    <citation type="journal article" date="2019" name="Sci. Rep.">
        <title>Orb-weaving spider Araneus ventricosus genome elucidates the spidroin gene catalogue.</title>
        <authorList>
            <person name="Kono N."/>
            <person name="Nakamura H."/>
            <person name="Ohtoshi R."/>
            <person name="Moran D.A.P."/>
            <person name="Shinohara A."/>
            <person name="Yoshida Y."/>
            <person name="Fujiwara M."/>
            <person name="Mori M."/>
            <person name="Tomita M."/>
            <person name="Arakawa K."/>
        </authorList>
    </citation>
    <scope>NUCLEOTIDE SEQUENCE [LARGE SCALE GENOMIC DNA]</scope>
</reference>
<dbReference type="AlphaFoldDB" id="A0A4Y2DDL3"/>
<protein>
    <submittedName>
        <fullName evidence="2">Uncharacterized protein</fullName>
    </submittedName>
</protein>
<dbReference type="Proteomes" id="UP000499080">
    <property type="component" value="Unassembled WGS sequence"/>
</dbReference>
<dbReference type="EMBL" id="BGPR01000350">
    <property type="protein sequence ID" value="GBM14883.1"/>
    <property type="molecule type" value="Genomic_DNA"/>
</dbReference>
<keyword evidence="3" id="KW-1185">Reference proteome</keyword>
<name>A0A4Y2DDL3_ARAVE</name>
<sequence length="105" mass="11810">MTLVSRKFYLKNQFLKAEACLHNEFCRLVNNVKDNVSKDLHEEGPLWPHGKASSSERRGAPGLKPDSTEDPPCLWAWCTLNLMWAKRSSAGVVLERQRASSGVVI</sequence>
<evidence type="ECO:0000256" key="1">
    <source>
        <dbReference type="SAM" id="MobiDB-lite"/>
    </source>
</evidence>
<organism evidence="2 3">
    <name type="scientific">Araneus ventricosus</name>
    <name type="common">Orbweaver spider</name>
    <name type="synonym">Epeira ventricosa</name>
    <dbReference type="NCBI Taxonomy" id="182803"/>
    <lineage>
        <taxon>Eukaryota</taxon>
        <taxon>Metazoa</taxon>
        <taxon>Ecdysozoa</taxon>
        <taxon>Arthropoda</taxon>
        <taxon>Chelicerata</taxon>
        <taxon>Arachnida</taxon>
        <taxon>Araneae</taxon>
        <taxon>Araneomorphae</taxon>
        <taxon>Entelegynae</taxon>
        <taxon>Araneoidea</taxon>
        <taxon>Araneidae</taxon>
        <taxon>Araneus</taxon>
    </lineage>
</organism>
<accession>A0A4Y2DDL3</accession>
<gene>
    <name evidence="2" type="ORF">AVEN_28606_1</name>
</gene>
<comment type="caution">
    <text evidence="2">The sequence shown here is derived from an EMBL/GenBank/DDBJ whole genome shotgun (WGS) entry which is preliminary data.</text>
</comment>